<dbReference type="InterPro" id="IPR047872">
    <property type="entry name" value="EFG_IV"/>
</dbReference>
<dbReference type="Gene3D" id="3.40.50.300">
    <property type="entry name" value="P-loop containing nucleotide triphosphate hydrolases"/>
    <property type="match status" value="1"/>
</dbReference>
<reference evidence="10" key="1">
    <citation type="journal article" date="2021" name="Syst. Appl. Microbiol.">
        <title>Roseomonas hellenica sp. nov., isolated from roots of wild-growing Alkanna tinctoria.</title>
        <authorList>
            <person name="Rat A."/>
            <person name="Naranjo H.D."/>
            <person name="Lebbe L."/>
            <person name="Cnockaert M."/>
            <person name="Krigas N."/>
            <person name="Grigoriadou K."/>
            <person name="Maloupa E."/>
            <person name="Willems A."/>
        </authorList>
    </citation>
    <scope>NUCLEOTIDE SEQUENCE [LARGE SCALE GENOMIC DNA]</scope>
    <source>
        <strain evidence="10">LMG 31523</strain>
    </source>
</reference>
<dbReference type="CDD" id="cd01434">
    <property type="entry name" value="EFG_mtEFG1_IV"/>
    <property type="match status" value="1"/>
</dbReference>
<dbReference type="PRINTS" id="PR00315">
    <property type="entry name" value="ELONGATNFCT"/>
</dbReference>
<dbReference type="CDD" id="cd03713">
    <property type="entry name" value="EFG_mtEFG_C"/>
    <property type="match status" value="1"/>
</dbReference>
<dbReference type="EMBL" id="JAAGBB010000038">
    <property type="protein sequence ID" value="MBR0667637.1"/>
    <property type="molecule type" value="Genomic_DNA"/>
</dbReference>
<keyword evidence="5" id="KW-0342">GTP-binding</keyword>
<dbReference type="Gene3D" id="3.30.70.870">
    <property type="entry name" value="Elongation Factor G (Translational Gtpase), domain 3"/>
    <property type="match status" value="1"/>
</dbReference>
<name>A0ABS5F535_9PROT</name>
<evidence type="ECO:0000256" key="1">
    <source>
        <dbReference type="ARBA" id="ARBA00017872"/>
    </source>
</evidence>
<evidence type="ECO:0000313" key="9">
    <source>
        <dbReference type="EMBL" id="MBR0667637.1"/>
    </source>
</evidence>
<keyword evidence="4" id="KW-0648">Protein biosynthesis</keyword>
<dbReference type="PANTHER" id="PTHR43261">
    <property type="entry name" value="TRANSLATION ELONGATION FACTOR G-RELATED"/>
    <property type="match status" value="1"/>
</dbReference>
<dbReference type="NCBIfam" id="NF009379">
    <property type="entry name" value="PRK12740.1-3"/>
    <property type="match status" value="1"/>
</dbReference>
<dbReference type="Proteomes" id="UP001196870">
    <property type="component" value="Unassembled WGS sequence"/>
</dbReference>
<evidence type="ECO:0000256" key="2">
    <source>
        <dbReference type="ARBA" id="ARBA00022741"/>
    </source>
</evidence>
<dbReference type="InterPro" id="IPR035649">
    <property type="entry name" value="EFG_V"/>
</dbReference>
<dbReference type="Gene3D" id="3.30.70.240">
    <property type="match status" value="1"/>
</dbReference>
<evidence type="ECO:0000256" key="4">
    <source>
        <dbReference type="ARBA" id="ARBA00022917"/>
    </source>
</evidence>
<dbReference type="Gene3D" id="3.30.230.10">
    <property type="match status" value="1"/>
</dbReference>
<dbReference type="SUPFAM" id="SSF54980">
    <property type="entry name" value="EF-G C-terminal domain-like"/>
    <property type="match status" value="2"/>
</dbReference>
<organism evidence="9 10">
    <name type="scientific">Plastoroseomonas hellenica</name>
    <dbReference type="NCBI Taxonomy" id="2687306"/>
    <lineage>
        <taxon>Bacteria</taxon>
        <taxon>Pseudomonadati</taxon>
        <taxon>Pseudomonadota</taxon>
        <taxon>Alphaproteobacteria</taxon>
        <taxon>Acetobacterales</taxon>
        <taxon>Acetobacteraceae</taxon>
        <taxon>Plastoroseomonas</taxon>
    </lineage>
</organism>
<dbReference type="Pfam" id="PF00009">
    <property type="entry name" value="GTP_EFTU"/>
    <property type="match status" value="1"/>
</dbReference>
<dbReference type="SMART" id="SM00838">
    <property type="entry name" value="EFG_C"/>
    <property type="match status" value="1"/>
</dbReference>
<comment type="function">
    <text evidence="6">Catalyzes the GTP-dependent ribosomal translocation step during translation elongation. During this step, the ribosome changes from the pre-translocational (PRE) to the post-translocational (POST) state as the newly formed A-site-bound peptidyl-tRNA and P-site-bound deacylated tRNA move to the P and E sites, respectively. Catalyzes the coordinated movement of the two tRNA molecules, the mRNA and conformational changes in the ribosome.</text>
</comment>
<dbReference type="InterPro" id="IPR000640">
    <property type="entry name" value="EFG_V-like"/>
</dbReference>
<dbReference type="SMART" id="SM00889">
    <property type="entry name" value="EFG_IV"/>
    <property type="match status" value="1"/>
</dbReference>
<evidence type="ECO:0000256" key="3">
    <source>
        <dbReference type="ARBA" id="ARBA00022768"/>
    </source>
</evidence>
<dbReference type="InterPro" id="IPR000795">
    <property type="entry name" value="T_Tr_GTP-bd_dom"/>
</dbReference>
<dbReference type="Gene3D" id="2.40.30.10">
    <property type="entry name" value="Translation factors"/>
    <property type="match status" value="1"/>
</dbReference>
<dbReference type="Pfam" id="PF22042">
    <property type="entry name" value="EF-G_D2"/>
    <property type="match status" value="1"/>
</dbReference>
<dbReference type="Pfam" id="PF14492">
    <property type="entry name" value="EFG_III"/>
    <property type="match status" value="1"/>
</dbReference>
<dbReference type="SUPFAM" id="SSF50447">
    <property type="entry name" value="Translation proteins"/>
    <property type="match status" value="1"/>
</dbReference>
<sequence length="648" mass="69763">MPQLPRNESGRARSRSFALIGPQGSGKSTLFDALLAATADAPPRQTASRSMGTELRLGHGSLQGDAWAILDCPGSVEFSYEVDCALAVVDLAVIVCSPVPERAVNLRPVFRRLEETETPALIFINKLDTLTGAVRDTLAALQDQTRRRLALRQVPIREGDSVVGYIDLVSRRAYRYRRGEPSERIALPEAMQAREAEARGALLEVLADHDDALLEKVVEDVALEPADLYRPLHESEASGAVVSVLLGAAEHNNGIQRLWKALRHDTPDHAETAARHGIAPEGAALAQVFRTQHAGHAGRLSFVRLWRGTLHEGSVLNGLRSGAIRHFPGGEAQKAPQADAGDLIAIARLEGVRTGMTLGGPTLPFPAPPPPLHAITIEPEDRKDEVRLSTALQRLAEEDPALTVTLDPESGTTILGGQGEIHLRTALERLAAACGVKLRTARAPVAFRETIRHAVVQNARLKRQTGGHGQFADVKLQIAPRPRGSGFHFDEKVVGGAVPKRFIPAVSQAAQEATRKGPLGHPVVDISVTLLDGGFHAVDSSDMAFATATRMAMQEGLAKAEPVLLEPVDDVTVSVPTEFTPAAQRLLTGRRGQILGFAAKPGWENWDDVQALVPAAELADLILELRSQTQGLGSYVHRFDHLAEARGR</sequence>
<keyword evidence="3 9" id="KW-0251">Elongation factor</keyword>
<feature type="domain" description="Translation elongation factor EFG/EF2" evidence="8">
    <location>
        <begin position="444"/>
        <end position="561"/>
    </location>
</feature>
<dbReference type="InterPro" id="IPR035647">
    <property type="entry name" value="EFG_III/V"/>
</dbReference>
<dbReference type="SUPFAM" id="SSF52540">
    <property type="entry name" value="P-loop containing nucleoside triphosphate hydrolases"/>
    <property type="match status" value="1"/>
</dbReference>
<proteinExistence type="predicted"/>
<evidence type="ECO:0000259" key="7">
    <source>
        <dbReference type="SMART" id="SM00838"/>
    </source>
</evidence>
<dbReference type="PANTHER" id="PTHR43261:SF7">
    <property type="entry name" value="ELONGATION FACTOR G-LIKE PROTEIN"/>
    <property type="match status" value="1"/>
</dbReference>
<comment type="caution">
    <text evidence="9">The sequence shown here is derived from an EMBL/GenBank/DDBJ whole genome shotgun (WGS) entry which is preliminary data.</text>
</comment>
<accession>A0ABS5F535</accession>
<dbReference type="InterPro" id="IPR014721">
    <property type="entry name" value="Ribsml_uS5_D2-typ_fold_subgr"/>
</dbReference>
<gene>
    <name evidence="9" type="ORF">GXW71_25000</name>
</gene>
<dbReference type="InterPro" id="IPR027417">
    <property type="entry name" value="P-loop_NTPase"/>
</dbReference>
<dbReference type="SUPFAM" id="SSF54211">
    <property type="entry name" value="Ribosomal protein S5 domain 2-like"/>
    <property type="match status" value="1"/>
</dbReference>
<feature type="domain" description="Elongation factor EFG" evidence="7">
    <location>
        <begin position="563"/>
        <end position="646"/>
    </location>
</feature>
<dbReference type="Pfam" id="PF03764">
    <property type="entry name" value="EFG_IV"/>
    <property type="match status" value="1"/>
</dbReference>
<keyword evidence="10" id="KW-1185">Reference proteome</keyword>
<dbReference type="InterPro" id="IPR005517">
    <property type="entry name" value="Transl_elong_EFG/EF2_IV"/>
</dbReference>
<dbReference type="Pfam" id="PF00679">
    <property type="entry name" value="EFG_C"/>
    <property type="match status" value="1"/>
</dbReference>
<evidence type="ECO:0000259" key="8">
    <source>
        <dbReference type="SMART" id="SM00889"/>
    </source>
</evidence>
<dbReference type="GO" id="GO:0003746">
    <property type="term" value="F:translation elongation factor activity"/>
    <property type="evidence" value="ECO:0007669"/>
    <property type="project" value="UniProtKB-KW"/>
</dbReference>
<dbReference type="InterPro" id="IPR041095">
    <property type="entry name" value="EFG_II"/>
</dbReference>
<evidence type="ECO:0000256" key="6">
    <source>
        <dbReference type="ARBA" id="ARBA00024731"/>
    </source>
</evidence>
<keyword evidence="2" id="KW-0547">Nucleotide-binding</keyword>
<dbReference type="RefSeq" id="WP_211855415.1">
    <property type="nucleotide sequence ID" value="NZ_JAAGBB010000038.1"/>
</dbReference>
<dbReference type="InterPro" id="IPR020568">
    <property type="entry name" value="Ribosomal_Su5_D2-typ_SF"/>
</dbReference>
<dbReference type="InterPro" id="IPR009000">
    <property type="entry name" value="Transl_B-barrel_sf"/>
</dbReference>
<evidence type="ECO:0000313" key="10">
    <source>
        <dbReference type="Proteomes" id="UP001196870"/>
    </source>
</evidence>
<evidence type="ECO:0000256" key="5">
    <source>
        <dbReference type="ARBA" id="ARBA00023134"/>
    </source>
</evidence>
<protein>
    <recommendedName>
        <fullName evidence="1">Elongation factor G</fullName>
    </recommendedName>
</protein>
<dbReference type="InterPro" id="IPR053905">
    <property type="entry name" value="EF-G-like_DII"/>
</dbReference>